<reference evidence="2 3" key="1">
    <citation type="submission" date="2021-03" db="EMBL/GenBank/DDBJ databases">
        <title>Whole genome shotgun sequence of Actinoplanes toevensis NBRC 105298.</title>
        <authorList>
            <person name="Komaki H."/>
            <person name="Tamura T."/>
        </authorList>
    </citation>
    <scope>NUCLEOTIDE SEQUENCE [LARGE SCALE GENOMIC DNA]</scope>
    <source>
        <strain evidence="2 3">NBRC 105298</strain>
    </source>
</reference>
<name>A0A920BQS7_9ACTN</name>
<dbReference type="AlphaFoldDB" id="A0A920BQS7"/>
<gene>
    <name evidence="2" type="ORF">Ato02nite_095900</name>
</gene>
<sequence>MTVSAIASASTSSAESELKKYQDKLAADLAAKAAMKAAEQSRAQDHEQVITQDRTAVAKAQLDVQHEQEKTRTASTTGFQSKLDVTV</sequence>
<feature type="region of interest" description="Disordered" evidence="1">
    <location>
        <begin position="63"/>
        <end position="87"/>
    </location>
</feature>
<organism evidence="2 3">
    <name type="scientific">Paractinoplanes toevensis</name>
    <dbReference type="NCBI Taxonomy" id="571911"/>
    <lineage>
        <taxon>Bacteria</taxon>
        <taxon>Bacillati</taxon>
        <taxon>Actinomycetota</taxon>
        <taxon>Actinomycetes</taxon>
        <taxon>Micromonosporales</taxon>
        <taxon>Micromonosporaceae</taxon>
        <taxon>Paractinoplanes</taxon>
    </lineage>
</organism>
<dbReference type="RefSeq" id="WP_213013424.1">
    <property type="nucleotide sequence ID" value="NZ_BOQN01000158.1"/>
</dbReference>
<proteinExistence type="predicted"/>
<evidence type="ECO:0000256" key="1">
    <source>
        <dbReference type="SAM" id="MobiDB-lite"/>
    </source>
</evidence>
<dbReference type="EMBL" id="BOQN01000158">
    <property type="protein sequence ID" value="GIM97797.1"/>
    <property type="molecule type" value="Genomic_DNA"/>
</dbReference>
<accession>A0A920BQS7</accession>
<keyword evidence="3" id="KW-1185">Reference proteome</keyword>
<evidence type="ECO:0000313" key="2">
    <source>
        <dbReference type="EMBL" id="GIM97797.1"/>
    </source>
</evidence>
<protein>
    <submittedName>
        <fullName evidence="2">Uncharacterized protein</fullName>
    </submittedName>
</protein>
<comment type="caution">
    <text evidence="2">The sequence shown here is derived from an EMBL/GenBank/DDBJ whole genome shotgun (WGS) entry which is preliminary data.</text>
</comment>
<evidence type="ECO:0000313" key="3">
    <source>
        <dbReference type="Proteomes" id="UP000677082"/>
    </source>
</evidence>
<dbReference type="Proteomes" id="UP000677082">
    <property type="component" value="Unassembled WGS sequence"/>
</dbReference>